<feature type="compositionally biased region" description="Basic and acidic residues" evidence="1">
    <location>
        <begin position="257"/>
        <end position="290"/>
    </location>
</feature>
<feature type="region of interest" description="Disordered" evidence="1">
    <location>
        <begin position="652"/>
        <end position="683"/>
    </location>
</feature>
<evidence type="ECO:0000256" key="1">
    <source>
        <dbReference type="SAM" id="MobiDB-lite"/>
    </source>
</evidence>
<feature type="region of interest" description="Disordered" evidence="1">
    <location>
        <begin position="241"/>
        <end position="635"/>
    </location>
</feature>
<feature type="compositionally biased region" description="Basic residues" evidence="1">
    <location>
        <begin position="165"/>
        <end position="176"/>
    </location>
</feature>
<dbReference type="EMBL" id="CADCUF010000108">
    <property type="protein sequence ID" value="CAA9329095.1"/>
    <property type="molecule type" value="Genomic_DNA"/>
</dbReference>
<reference evidence="2" key="1">
    <citation type="submission" date="2020-02" db="EMBL/GenBank/DDBJ databases">
        <authorList>
            <person name="Meier V. D."/>
        </authorList>
    </citation>
    <scope>NUCLEOTIDE SEQUENCE</scope>
    <source>
        <strain evidence="2">AVDCRST_MAG24</strain>
    </source>
</reference>
<gene>
    <name evidence="2" type="ORF">AVDCRST_MAG24-716</name>
</gene>
<feature type="non-terminal residue" evidence="2">
    <location>
        <position position="683"/>
    </location>
</feature>
<feature type="compositionally biased region" description="Basic residues" evidence="1">
    <location>
        <begin position="595"/>
        <end position="606"/>
    </location>
</feature>
<protein>
    <submittedName>
        <fullName evidence="2">Uncharacterized amino acid permease, GabP family</fullName>
    </submittedName>
</protein>
<feature type="compositionally biased region" description="Gly residues" evidence="1">
    <location>
        <begin position="498"/>
        <end position="507"/>
    </location>
</feature>
<name>A0A6J4LCZ4_9ACTN</name>
<dbReference type="AlphaFoldDB" id="A0A6J4LCZ4"/>
<feature type="region of interest" description="Disordered" evidence="1">
    <location>
        <begin position="152"/>
        <end position="226"/>
    </location>
</feature>
<feature type="region of interest" description="Disordered" evidence="1">
    <location>
        <begin position="95"/>
        <end position="115"/>
    </location>
</feature>
<feature type="compositionally biased region" description="Basic residues" evidence="1">
    <location>
        <begin position="545"/>
        <end position="557"/>
    </location>
</feature>
<organism evidence="2">
    <name type="scientific">uncultured Nocardioidaceae bacterium</name>
    <dbReference type="NCBI Taxonomy" id="253824"/>
    <lineage>
        <taxon>Bacteria</taxon>
        <taxon>Bacillati</taxon>
        <taxon>Actinomycetota</taxon>
        <taxon>Actinomycetes</taxon>
        <taxon>Propionibacteriales</taxon>
        <taxon>Nocardioidaceae</taxon>
        <taxon>environmental samples</taxon>
    </lineage>
</organism>
<evidence type="ECO:0000313" key="2">
    <source>
        <dbReference type="EMBL" id="CAA9329095.1"/>
    </source>
</evidence>
<feature type="compositionally biased region" description="Basic and acidic residues" evidence="1">
    <location>
        <begin position="472"/>
        <end position="489"/>
    </location>
</feature>
<feature type="compositionally biased region" description="Low complexity" evidence="1">
    <location>
        <begin position="362"/>
        <end position="379"/>
    </location>
</feature>
<accession>A0A6J4LCZ4</accession>
<feature type="non-terminal residue" evidence="2">
    <location>
        <position position="1"/>
    </location>
</feature>
<feature type="compositionally biased region" description="Basic residues" evidence="1">
    <location>
        <begin position="395"/>
        <end position="413"/>
    </location>
</feature>
<sequence>GSRGHLQAHPGRSQAAVQPAGGDPPPQTHRVAGVRQRRVVVGGLRPRRGLHHALGGRRLGVRLLLAGRPRGRARDAHRRRVVPPERARLPLRRRRLRGRHRQPRTDRRGHRRQCAARRLRPHRRGVDLLGGAERRVGAAVRLRTRGDVRLPARGAARRAEPARRAGVRRVLRGPHLRLHDRDPRHGGVGGDPADQRRPGPCRERRPGPEAGEGLRPGDHDDRAGLPAGAGLLLRVRRAHRRRGDLQRRAGVPQAQEPQRRHDAAAARRHRDHDADEHHRAGPRDGAEVRRPPPSRAAQGVRRDEAARGLRPAHGGGTAGPGRVLRLRPRFLLRHLDDRRHPRAGGQHRLQRLPRARVDPRQGRLPAAPARGPRRPAGLQQRHPDPRAPGGGADRRLRRGGHPAHPALHRRGVRLLHPQPARDDPALDAAPAHGDRPGHAAADDAVAGDQHLRARDDRRRARGRAGHQVPRGCVDRDPRDGRLLPHDARHPHPLRPGRQGAGHRGGGPAAADAGPRDRAGVEGAQADDAGARLRQGQSPEPPRGGARQHRPRRARPDRRRVGPAQHRRTAEDPRLALPRGDPAGRAVHPRDPRGAAARRRRGLHPGVRRGSLVGAAAPQPDGVPAQGPAAVQPRDHGDLRALPALLLPPRREACGAVRGGPRRPRVRRLGRRRGRRRGPAGPRV</sequence>
<feature type="compositionally biased region" description="Basic residues" evidence="1">
    <location>
        <begin position="659"/>
        <end position="677"/>
    </location>
</feature>
<feature type="compositionally biased region" description="Basic and acidic residues" evidence="1">
    <location>
        <begin position="193"/>
        <end position="207"/>
    </location>
</feature>
<feature type="compositionally biased region" description="Basic and acidic residues" evidence="1">
    <location>
        <begin position="449"/>
        <end position="458"/>
    </location>
</feature>
<feature type="region of interest" description="Disordered" evidence="1">
    <location>
        <begin position="1"/>
        <end position="34"/>
    </location>
</feature>
<proteinExistence type="predicted"/>
<feature type="compositionally biased region" description="Basic and acidic residues" evidence="1">
    <location>
        <begin position="432"/>
        <end position="441"/>
    </location>
</feature>